<keyword evidence="1" id="KW-0472">Membrane</keyword>
<dbReference type="EMBL" id="JAPQKH010000003">
    <property type="protein sequence ID" value="KAJ5106882.1"/>
    <property type="molecule type" value="Genomic_DNA"/>
</dbReference>
<name>A0A9W9FWM5_9EURO</name>
<feature type="transmembrane region" description="Helical" evidence="1">
    <location>
        <begin position="137"/>
        <end position="155"/>
    </location>
</feature>
<accession>A0A9W9FWM5</accession>
<evidence type="ECO:0000256" key="1">
    <source>
        <dbReference type="SAM" id="Phobius"/>
    </source>
</evidence>
<comment type="caution">
    <text evidence="2">The sequence shown here is derived from an EMBL/GenBank/DDBJ whole genome shotgun (WGS) entry which is preliminary data.</text>
</comment>
<organism evidence="2 3">
    <name type="scientific">Penicillium angulare</name>
    <dbReference type="NCBI Taxonomy" id="116970"/>
    <lineage>
        <taxon>Eukaryota</taxon>
        <taxon>Fungi</taxon>
        <taxon>Dikarya</taxon>
        <taxon>Ascomycota</taxon>
        <taxon>Pezizomycotina</taxon>
        <taxon>Eurotiomycetes</taxon>
        <taxon>Eurotiomycetidae</taxon>
        <taxon>Eurotiales</taxon>
        <taxon>Aspergillaceae</taxon>
        <taxon>Penicillium</taxon>
    </lineage>
</organism>
<feature type="transmembrane region" description="Helical" evidence="1">
    <location>
        <begin position="264"/>
        <end position="287"/>
    </location>
</feature>
<reference evidence="2" key="1">
    <citation type="submission" date="2022-11" db="EMBL/GenBank/DDBJ databases">
        <authorList>
            <person name="Petersen C."/>
        </authorList>
    </citation>
    <scope>NUCLEOTIDE SEQUENCE</scope>
    <source>
        <strain evidence="2">IBT 30069</strain>
    </source>
</reference>
<keyword evidence="1" id="KW-1133">Transmembrane helix</keyword>
<reference evidence="2" key="2">
    <citation type="journal article" date="2023" name="IMA Fungus">
        <title>Comparative genomic study of the Penicillium genus elucidates a diverse pangenome and 15 lateral gene transfer events.</title>
        <authorList>
            <person name="Petersen C."/>
            <person name="Sorensen T."/>
            <person name="Nielsen M.R."/>
            <person name="Sondergaard T.E."/>
            <person name="Sorensen J.L."/>
            <person name="Fitzpatrick D.A."/>
            <person name="Frisvad J.C."/>
            <person name="Nielsen K.L."/>
        </authorList>
    </citation>
    <scope>NUCLEOTIDE SEQUENCE</scope>
    <source>
        <strain evidence="2">IBT 30069</strain>
    </source>
</reference>
<keyword evidence="1" id="KW-0812">Transmembrane</keyword>
<sequence length="383" mass="42653">MGWFPTQVDDDNVSWTFDIVGLLAVVGGSAIGKYAHVITASPFGSIPRLLPAPETLLNTDRPDRLPSVKDVSVCGVDNGCEVNELNFFADVIHQIHSLKPFQFQEFQITHKNGTSSGDVEKNNTKEAVIPLHRFSPLNWVTFLSILMTIALFVWAGVQHDAVAFLGIGSMSLSTSMACMSARWRPVLTVRTATGPAPAGDVVIKTRPGAFVVVKCTEEVSRELYTGTEMCDYVYTGRVHQCLLGASTICLMAGIIFFSNCSWKIQIAVGLAYIILNFTYWAMALLASPEDMWNMKDRYEVKELGNDQMKDYTQVLWKAIQATGKIEWVKKNKIAPNTRRWEGWLAEAKMKCADTDWDAGKARDEWLQRSDSDVEATLRAMHVA</sequence>
<dbReference type="OrthoDB" id="5412502at2759"/>
<evidence type="ECO:0000313" key="2">
    <source>
        <dbReference type="EMBL" id="KAJ5106882.1"/>
    </source>
</evidence>
<gene>
    <name evidence="2" type="ORF">N7456_003557</name>
</gene>
<keyword evidence="3" id="KW-1185">Reference proteome</keyword>
<proteinExistence type="predicted"/>
<dbReference type="Proteomes" id="UP001149165">
    <property type="component" value="Unassembled WGS sequence"/>
</dbReference>
<feature type="transmembrane region" description="Helical" evidence="1">
    <location>
        <begin position="241"/>
        <end position="258"/>
    </location>
</feature>
<evidence type="ECO:0000313" key="3">
    <source>
        <dbReference type="Proteomes" id="UP001149165"/>
    </source>
</evidence>
<dbReference type="AlphaFoldDB" id="A0A9W9FWM5"/>
<feature type="transmembrane region" description="Helical" evidence="1">
    <location>
        <begin position="161"/>
        <end position="181"/>
    </location>
</feature>
<protein>
    <submittedName>
        <fullName evidence="2">Uncharacterized protein</fullName>
    </submittedName>
</protein>